<proteinExistence type="predicted"/>
<keyword evidence="3" id="KW-0808">Transferase</keyword>
<dbReference type="PROSITE" id="PS00108">
    <property type="entry name" value="PROTEIN_KINASE_ST"/>
    <property type="match status" value="1"/>
</dbReference>
<gene>
    <name evidence="10" type="ORF">C8E87_0819</name>
</gene>
<dbReference type="Proteomes" id="UP000294901">
    <property type="component" value="Unassembled WGS sequence"/>
</dbReference>
<sequence length="567" mass="57398">MGGAAETDIRPFDGGVLAMSGWQLSGYTPVRPLGAGASGSVVLATHDETGTAVAIKYLAHGLGDDTAFRADFRREARLLGEIDDPNISRLYEYVESAGGAAIVMELVNGVSLRQMLREHGPTTPEAALCVLKGSLAGLAAAHAHGVVHRDYKPENVLVTGEGRSKLADFGIATPVGQGTGTVVTGTPRYMAPEQWTGVPATPACDIYAATATFFECLTGKPPYDGPNLFALYEQHVNAPIPTEPAPAPVHELLRHGMAKQPADRPPHAVAFLDQLEQVAGTAYGPDWEDRGLRELARRAALLAALWPFPEGSDGSVSVATTSVGFMRSRKGLALTGGALVAALLVGGAAYRYAAAASPATAEARANSVFGPGSTTAAPLVLPSGTVTPTPAPTATATPALTATPTAALPGTSAATTGPPPDPGAPAPPPAPTPAATTPSPPASASPSTRPDTAAPAVGRVSASRTTIEGEKCQYGFRTSTISATVTDDRSGPSALRVSFSYSLGGSTSTGAMSSAGGNVFSGTLGPLPMPRTATRIPVSVTAVDAAGNSAQSASSAFVSLTNFCSPG</sequence>
<dbReference type="Gene3D" id="1.10.510.10">
    <property type="entry name" value="Transferase(Phosphotransferase) domain 1"/>
    <property type="match status" value="1"/>
</dbReference>
<accession>A0A4R6JPB3</accession>
<keyword evidence="4 7" id="KW-0547">Nucleotide-binding</keyword>
<dbReference type="PROSITE" id="PS50011">
    <property type="entry name" value="PROTEIN_KINASE_DOM"/>
    <property type="match status" value="1"/>
</dbReference>
<dbReference type="InterPro" id="IPR017441">
    <property type="entry name" value="Protein_kinase_ATP_BS"/>
</dbReference>
<evidence type="ECO:0000256" key="8">
    <source>
        <dbReference type="SAM" id="MobiDB-lite"/>
    </source>
</evidence>
<evidence type="ECO:0000259" key="9">
    <source>
        <dbReference type="PROSITE" id="PS50011"/>
    </source>
</evidence>
<keyword evidence="2" id="KW-0723">Serine/threonine-protein kinase</keyword>
<evidence type="ECO:0000256" key="6">
    <source>
        <dbReference type="ARBA" id="ARBA00022840"/>
    </source>
</evidence>
<dbReference type="GO" id="GO:0004674">
    <property type="term" value="F:protein serine/threonine kinase activity"/>
    <property type="evidence" value="ECO:0007669"/>
    <property type="project" value="UniProtKB-KW"/>
</dbReference>
<feature type="compositionally biased region" description="Pro residues" evidence="8">
    <location>
        <begin position="417"/>
        <end position="443"/>
    </location>
</feature>
<keyword evidence="5 10" id="KW-0418">Kinase</keyword>
<dbReference type="InterPro" id="IPR000719">
    <property type="entry name" value="Prot_kinase_dom"/>
</dbReference>
<dbReference type="Pfam" id="PF00069">
    <property type="entry name" value="Pkinase"/>
    <property type="match status" value="1"/>
</dbReference>
<feature type="region of interest" description="Disordered" evidence="8">
    <location>
        <begin position="404"/>
        <end position="464"/>
    </location>
</feature>
<feature type="binding site" evidence="7">
    <location>
        <position position="56"/>
    </location>
    <ligand>
        <name>ATP</name>
        <dbReference type="ChEBI" id="CHEBI:30616"/>
    </ligand>
</feature>
<evidence type="ECO:0000256" key="7">
    <source>
        <dbReference type="PROSITE-ProRule" id="PRU10141"/>
    </source>
</evidence>
<comment type="caution">
    <text evidence="10">The sequence shown here is derived from an EMBL/GenBank/DDBJ whole genome shotgun (WGS) entry which is preliminary data.</text>
</comment>
<evidence type="ECO:0000256" key="3">
    <source>
        <dbReference type="ARBA" id="ARBA00022679"/>
    </source>
</evidence>
<dbReference type="CDD" id="cd14014">
    <property type="entry name" value="STKc_PknB_like"/>
    <property type="match status" value="1"/>
</dbReference>
<dbReference type="PANTHER" id="PTHR43289">
    <property type="entry name" value="MITOGEN-ACTIVATED PROTEIN KINASE KINASE KINASE 20-RELATED"/>
    <property type="match status" value="1"/>
</dbReference>
<dbReference type="InterPro" id="IPR008271">
    <property type="entry name" value="Ser/Thr_kinase_AS"/>
</dbReference>
<feature type="domain" description="Protein kinase" evidence="9">
    <location>
        <begin position="27"/>
        <end position="276"/>
    </location>
</feature>
<keyword evidence="11" id="KW-1185">Reference proteome</keyword>
<dbReference type="PANTHER" id="PTHR43289:SF6">
    <property type="entry name" value="SERINE_THREONINE-PROTEIN KINASE NEKL-3"/>
    <property type="match status" value="1"/>
</dbReference>
<evidence type="ECO:0000313" key="10">
    <source>
        <dbReference type="EMBL" id="TDO37211.1"/>
    </source>
</evidence>
<dbReference type="EC" id="2.7.11.1" evidence="1"/>
<reference evidence="10 11" key="1">
    <citation type="submission" date="2019-03" db="EMBL/GenBank/DDBJ databases">
        <title>Sequencing the genomes of 1000 actinobacteria strains.</title>
        <authorList>
            <person name="Klenk H.-P."/>
        </authorList>
    </citation>
    <scope>NUCLEOTIDE SEQUENCE [LARGE SCALE GENOMIC DNA]</scope>
    <source>
        <strain evidence="10 11">DSM 43805</strain>
    </source>
</reference>
<dbReference type="InterPro" id="IPR011009">
    <property type="entry name" value="Kinase-like_dom_sf"/>
</dbReference>
<evidence type="ECO:0000256" key="4">
    <source>
        <dbReference type="ARBA" id="ARBA00022741"/>
    </source>
</evidence>
<evidence type="ECO:0000313" key="11">
    <source>
        <dbReference type="Proteomes" id="UP000294901"/>
    </source>
</evidence>
<dbReference type="GO" id="GO:0005524">
    <property type="term" value="F:ATP binding"/>
    <property type="evidence" value="ECO:0007669"/>
    <property type="project" value="UniProtKB-UniRule"/>
</dbReference>
<protein>
    <recommendedName>
        <fullName evidence="1">non-specific serine/threonine protein kinase</fullName>
        <ecNumber evidence="1">2.7.11.1</ecNumber>
    </recommendedName>
</protein>
<evidence type="ECO:0000256" key="2">
    <source>
        <dbReference type="ARBA" id="ARBA00022527"/>
    </source>
</evidence>
<evidence type="ECO:0000256" key="5">
    <source>
        <dbReference type="ARBA" id="ARBA00022777"/>
    </source>
</evidence>
<organism evidence="10 11">
    <name type="scientific">Paractinoplanes brasiliensis</name>
    <dbReference type="NCBI Taxonomy" id="52695"/>
    <lineage>
        <taxon>Bacteria</taxon>
        <taxon>Bacillati</taxon>
        <taxon>Actinomycetota</taxon>
        <taxon>Actinomycetes</taxon>
        <taxon>Micromonosporales</taxon>
        <taxon>Micromonosporaceae</taxon>
        <taxon>Paractinoplanes</taxon>
    </lineage>
</organism>
<dbReference type="PROSITE" id="PS00107">
    <property type="entry name" value="PROTEIN_KINASE_ATP"/>
    <property type="match status" value="1"/>
</dbReference>
<keyword evidence="6 7" id="KW-0067">ATP-binding</keyword>
<evidence type="ECO:0000256" key="1">
    <source>
        <dbReference type="ARBA" id="ARBA00012513"/>
    </source>
</evidence>
<dbReference type="EMBL" id="SNWR01000001">
    <property type="protein sequence ID" value="TDO37211.1"/>
    <property type="molecule type" value="Genomic_DNA"/>
</dbReference>
<feature type="compositionally biased region" description="Low complexity" evidence="8">
    <location>
        <begin position="404"/>
        <end position="416"/>
    </location>
</feature>
<feature type="compositionally biased region" description="Low complexity" evidence="8">
    <location>
        <begin position="444"/>
        <end position="456"/>
    </location>
</feature>
<dbReference type="SUPFAM" id="SSF56112">
    <property type="entry name" value="Protein kinase-like (PK-like)"/>
    <property type="match status" value="1"/>
</dbReference>
<dbReference type="AlphaFoldDB" id="A0A4R6JPB3"/>
<name>A0A4R6JPB3_9ACTN</name>
<dbReference type="RefSeq" id="WP_239080677.1">
    <property type="nucleotide sequence ID" value="NZ_BOMD01000109.1"/>
</dbReference>